<evidence type="ECO:0000256" key="2">
    <source>
        <dbReference type="ARBA" id="ARBA00022723"/>
    </source>
</evidence>
<evidence type="ECO:0000256" key="5">
    <source>
        <dbReference type="ARBA" id="ARBA00023049"/>
    </source>
</evidence>
<evidence type="ECO:0000259" key="6">
    <source>
        <dbReference type="PROSITE" id="PS50249"/>
    </source>
</evidence>
<protein>
    <submittedName>
        <fullName evidence="7">JAB domain-containing protein</fullName>
    </submittedName>
</protein>
<proteinExistence type="predicted"/>
<reference evidence="7" key="1">
    <citation type="submission" date="2022-07" db="EMBL/GenBank/DDBJ databases">
        <title>Tahibacter sp., a new gammaproteobacterium isolated from the silt sample collected at pig farm.</title>
        <authorList>
            <person name="Chen H."/>
        </authorList>
    </citation>
    <scope>NUCLEOTIDE SEQUENCE</scope>
    <source>
        <strain evidence="7">P2K</strain>
    </source>
</reference>
<dbReference type="EMBL" id="JANFQO010000031">
    <property type="protein sequence ID" value="MCQ4167458.1"/>
    <property type="molecule type" value="Genomic_DNA"/>
</dbReference>
<organism evidence="7 8">
    <name type="scientific">Tahibacter harae</name>
    <dbReference type="NCBI Taxonomy" id="2963937"/>
    <lineage>
        <taxon>Bacteria</taxon>
        <taxon>Pseudomonadati</taxon>
        <taxon>Pseudomonadota</taxon>
        <taxon>Gammaproteobacteria</taxon>
        <taxon>Lysobacterales</taxon>
        <taxon>Rhodanobacteraceae</taxon>
        <taxon>Tahibacter</taxon>
    </lineage>
</organism>
<keyword evidence="4" id="KW-0862">Zinc</keyword>
<keyword evidence="1" id="KW-0645">Protease</keyword>
<evidence type="ECO:0000313" key="7">
    <source>
        <dbReference type="EMBL" id="MCQ4167458.1"/>
    </source>
</evidence>
<evidence type="ECO:0000256" key="3">
    <source>
        <dbReference type="ARBA" id="ARBA00022801"/>
    </source>
</evidence>
<dbReference type="PANTHER" id="PTHR30471">
    <property type="entry name" value="DNA REPAIR PROTEIN RADC"/>
    <property type="match status" value="1"/>
</dbReference>
<comment type="caution">
    <text evidence="7">The sequence shown here is derived from an EMBL/GenBank/DDBJ whole genome shotgun (WGS) entry which is preliminary data.</text>
</comment>
<dbReference type="Pfam" id="PF04002">
    <property type="entry name" value="RadC"/>
    <property type="match status" value="1"/>
</dbReference>
<dbReference type="InterPro" id="IPR037518">
    <property type="entry name" value="MPN"/>
</dbReference>
<dbReference type="InterPro" id="IPR001405">
    <property type="entry name" value="UPF0758"/>
</dbReference>
<dbReference type="SUPFAM" id="SSF102712">
    <property type="entry name" value="JAB1/MPN domain"/>
    <property type="match status" value="1"/>
</dbReference>
<evidence type="ECO:0000256" key="1">
    <source>
        <dbReference type="ARBA" id="ARBA00022670"/>
    </source>
</evidence>
<dbReference type="PROSITE" id="PS50249">
    <property type="entry name" value="MPN"/>
    <property type="match status" value="1"/>
</dbReference>
<dbReference type="Gene3D" id="3.40.140.10">
    <property type="entry name" value="Cytidine Deaminase, domain 2"/>
    <property type="match status" value="1"/>
</dbReference>
<dbReference type="Proteomes" id="UP001165498">
    <property type="component" value="Unassembled WGS sequence"/>
</dbReference>
<sequence length="170" mass="19037">MANVRGIAKNKAFDAETRHQRLVARALRSLELRARKPGIVLNSPRVLGDWFRLKLAEYDHEVFAAAWLDNHLRLIAFEEMFKGTIDWTFVPIREVLRAALDANASAVAFAHNHPSNWAVPSKDDVGLTAELRQALDYIGVRLVDHFLVTRSVAPVSLCGVGGAEKSRLER</sequence>
<gene>
    <name evidence="7" type="ORF">NM961_22305</name>
</gene>
<dbReference type="CDD" id="cd08071">
    <property type="entry name" value="MPN_DUF2466"/>
    <property type="match status" value="1"/>
</dbReference>
<evidence type="ECO:0000256" key="4">
    <source>
        <dbReference type="ARBA" id="ARBA00022833"/>
    </source>
</evidence>
<name>A0ABT1QYX2_9GAMM</name>
<accession>A0ABT1QYX2</accession>
<keyword evidence="5" id="KW-0482">Metalloprotease</keyword>
<feature type="domain" description="MPN" evidence="6">
    <location>
        <begin position="40"/>
        <end position="163"/>
    </location>
</feature>
<dbReference type="InterPro" id="IPR025657">
    <property type="entry name" value="RadC_JAB"/>
</dbReference>
<dbReference type="PANTHER" id="PTHR30471:SF3">
    <property type="entry name" value="UPF0758 PROTEIN YEES-RELATED"/>
    <property type="match status" value="1"/>
</dbReference>
<dbReference type="RefSeq" id="WP_255916645.1">
    <property type="nucleotide sequence ID" value="NZ_JANFQO010000031.1"/>
</dbReference>
<keyword evidence="8" id="KW-1185">Reference proteome</keyword>
<keyword evidence="2" id="KW-0479">Metal-binding</keyword>
<keyword evidence="3" id="KW-0378">Hydrolase</keyword>
<evidence type="ECO:0000313" key="8">
    <source>
        <dbReference type="Proteomes" id="UP001165498"/>
    </source>
</evidence>